<dbReference type="Pfam" id="PF01547">
    <property type="entry name" value="SBP_bac_1"/>
    <property type="match status" value="1"/>
</dbReference>
<protein>
    <recommendedName>
        <fullName evidence="4">Sugar ABC transporter substrate-binding protein</fullName>
    </recommendedName>
</protein>
<feature type="signal peptide" evidence="1">
    <location>
        <begin position="1"/>
        <end position="25"/>
    </location>
</feature>
<feature type="chain" id="PRO_5002057865" description="Sugar ABC transporter substrate-binding protein" evidence="1">
    <location>
        <begin position="26"/>
        <end position="435"/>
    </location>
</feature>
<dbReference type="PANTHER" id="PTHR43649:SF12">
    <property type="entry name" value="DIACETYLCHITOBIOSE BINDING PROTEIN DASA"/>
    <property type="match status" value="1"/>
</dbReference>
<dbReference type="SUPFAM" id="SSF53850">
    <property type="entry name" value="Periplasmic binding protein-like II"/>
    <property type="match status" value="1"/>
</dbReference>
<evidence type="ECO:0000256" key="1">
    <source>
        <dbReference type="SAM" id="SignalP"/>
    </source>
</evidence>
<dbReference type="Proteomes" id="UP000030832">
    <property type="component" value="Unassembled WGS sequence"/>
</dbReference>
<dbReference type="OrthoDB" id="9795467at2"/>
<proteinExistence type="predicted"/>
<dbReference type="PANTHER" id="PTHR43649">
    <property type="entry name" value="ARABINOSE-BINDING PROTEIN-RELATED"/>
    <property type="match status" value="1"/>
</dbReference>
<comment type="caution">
    <text evidence="2">The sequence shown here is derived from an EMBL/GenBank/DDBJ whole genome shotgun (WGS) entry which is preliminary data.</text>
</comment>
<dbReference type="InterPro" id="IPR050490">
    <property type="entry name" value="Bact_solute-bd_prot1"/>
</dbReference>
<keyword evidence="3" id="KW-1185">Reference proteome</keyword>
<dbReference type="AlphaFoldDB" id="A0A0B0IPN5"/>
<keyword evidence="1" id="KW-0732">Signal</keyword>
<reference evidence="2 3" key="1">
    <citation type="submission" date="2014-09" db="EMBL/GenBank/DDBJ databases">
        <title>Genome sequencing and annotation of Bacillus Okhensis strain Kh10-101T.</title>
        <authorList>
            <person name="Prakash J.S."/>
        </authorList>
    </citation>
    <scope>NUCLEOTIDE SEQUENCE [LARGE SCALE GENOMIC DNA]</scope>
    <source>
        <strain evidence="3">Kh10-101T</strain>
    </source>
</reference>
<dbReference type="eggNOG" id="COG1653">
    <property type="taxonomic scope" value="Bacteria"/>
</dbReference>
<accession>A0A0B0IPN5</accession>
<dbReference type="CDD" id="cd13585">
    <property type="entry name" value="PBP2_TMBP_like"/>
    <property type="match status" value="1"/>
</dbReference>
<dbReference type="EMBL" id="JRJU01000002">
    <property type="protein sequence ID" value="KHF41641.1"/>
    <property type="molecule type" value="Genomic_DNA"/>
</dbReference>
<dbReference type="InterPro" id="IPR006059">
    <property type="entry name" value="SBP"/>
</dbReference>
<gene>
    <name evidence="2" type="ORF">LQ50_02780</name>
</gene>
<dbReference type="RefSeq" id="WP_034625784.1">
    <property type="nucleotide sequence ID" value="NZ_JRJU01000002.1"/>
</dbReference>
<name>A0A0B0IPN5_9BACI</name>
<evidence type="ECO:0008006" key="4">
    <source>
        <dbReference type="Google" id="ProtNLM"/>
    </source>
</evidence>
<evidence type="ECO:0000313" key="2">
    <source>
        <dbReference type="EMBL" id="KHF41641.1"/>
    </source>
</evidence>
<dbReference type="Gene3D" id="3.40.190.10">
    <property type="entry name" value="Periplasmic binding protein-like II"/>
    <property type="match status" value="1"/>
</dbReference>
<dbReference type="STRING" id="333138.LQ50_02780"/>
<dbReference type="PROSITE" id="PS51257">
    <property type="entry name" value="PROKAR_LIPOPROTEIN"/>
    <property type="match status" value="1"/>
</dbReference>
<organism evidence="2 3">
    <name type="scientific">Halalkalibacter okhensis</name>
    <dbReference type="NCBI Taxonomy" id="333138"/>
    <lineage>
        <taxon>Bacteria</taxon>
        <taxon>Bacillati</taxon>
        <taxon>Bacillota</taxon>
        <taxon>Bacilli</taxon>
        <taxon>Bacillales</taxon>
        <taxon>Bacillaceae</taxon>
        <taxon>Halalkalibacter</taxon>
    </lineage>
</organism>
<evidence type="ECO:0000313" key="3">
    <source>
        <dbReference type="Proteomes" id="UP000030832"/>
    </source>
</evidence>
<sequence>MKSKRHLLGFTLLFLLFLMTVVGCAATENVASPDRSGDDGGAITIEFAYWAGAGGEADAFDTLIAKFEEENPDIKIHANQQPSGDDFHTRLQTRIAGNESPDVFRLQYQRIGNYTSQNALLDVTDLIEGSKSSYNSSLLTAVTVDDKYYGVPHHTDTLAVFYNKTYMDQLGITPPNTIEDAWTWEELLEASVLAQSEGLASHGIAFNWTAGSVYRSLPFFFHNNASLLSDDLTSANVTTPEAIESLAFLQEMFQEHMSDGNSIKGSDDYNLLFTTGHTAFLINGNWMIPRYEVEMEEYEWGVTYMPVKKSAASDLGGNSLVIPHNAKHPEEAKRFLEFMIQPENMKTFVEMGLFIPARTDIDGSFNYTMENPELMDLFIEQSLTVPQELAETVTMSEFASINQVLADELEALFMLGKTPEEVAESLNDEINRIVN</sequence>